<name>A0A940IG96_9BACT</name>
<gene>
    <name evidence="2" type="ORF">IAC07_03190</name>
</gene>
<reference evidence="2" key="2">
    <citation type="journal article" date="2021" name="PeerJ">
        <title>Extensive microbial diversity within the chicken gut microbiome revealed by metagenomics and culture.</title>
        <authorList>
            <person name="Gilroy R."/>
            <person name="Ravi A."/>
            <person name="Getino M."/>
            <person name="Pursley I."/>
            <person name="Horton D.L."/>
            <person name="Alikhan N.F."/>
            <person name="Baker D."/>
            <person name="Gharbi K."/>
            <person name="Hall N."/>
            <person name="Watson M."/>
            <person name="Adriaenssens E.M."/>
            <person name="Foster-Nyarko E."/>
            <person name="Jarju S."/>
            <person name="Secka A."/>
            <person name="Antonio M."/>
            <person name="Oren A."/>
            <person name="Chaudhuri R.R."/>
            <person name="La Ragione R."/>
            <person name="Hildebrand F."/>
            <person name="Pallen M.J."/>
        </authorList>
    </citation>
    <scope>NUCLEOTIDE SEQUENCE</scope>
    <source>
        <strain evidence="2">F1-3629</strain>
    </source>
</reference>
<dbReference type="Proteomes" id="UP000771749">
    <property type="component" value="Unassembled WGS sequence"/>
</dbReference>
<evidence type="ECO:0000256" key="1">
    <source>
        <dbReference type="SAM" id="SignalP"/>
    </source>
</evidence>
<organism evidence="2 3">
    <name type="scientific">Candidatus Cryptobacteroides gallistercoris</name>
    <dbReference type="NCBI Taxonomy" id="2840765"/>
    <lineage>
        <taxon>Bacteria</taxon>
        <taxon>Pseudomonadati</taxon>
        <taxon>Bacteroidota</taxon>
        <taxon>Bacteroidia</taxon>
        <taxon>Bacteroidales</taxon>
        <taxon>Candidatus Cryptobacteroides</taxon>
    </lineage>
</organism>
<evidence type="ECO:0000313" key="2">
    <source>
        <dbReference type="EMBL" id="MBO8453714.1"/>
    </source>
</evidence>
<protein>
    <recommendedName>
        <fullName evidence="4">Fibronectin type-III domain-containing protein</fullName>
    </recommendedName>
</protein>
<dbReference type="PROSITE" id="PS51257">
    <property type="entry name" value="PROKAR_LIPOPROTEIN"/>
    <property type="match status" value="1"/>
</dbReference>
<dbReference type="EMBL" id="JADIMJ010000047">
    <property type="protein sequence ID" value="MBO8453714.1"/>
    <property type="molecule type" value="Genomic_DNA"/>
</dbReference>
<dbReference type="AlphaFoldDB" id="A0A940IG96"/>
<evidence type="ECO:0000313" key="3">
    <source>
        <dbReference type="Proteomes" id="UP000771749"/>
    </source>
</evidence>
<feature type="signal peptide" evidence="1">
    <location>
        <begin position="1"/>
        <end position="21"/>
    </location>
</feature>
<evidence type="ECO:0008006" key="4">
    <source>
        <dbReference type="Google" id="ProtNLM"/>
    </source>
</evidence>
<sequence length="877" mass="97077">MKNSNYLALLAGLVLVGGCIAGCDNKEDDLNKVNPQGASVELTVNSSDASGATVTVKTAHITEVAWTVAAEEPENLSAAILFKDGTVQSCEDGENTVSVSGLEPLTHYTFYLAAKTDTDEYYSDGESEIVTAEFTTADFTEDVTIVDRTYDGFSVHVKVPESVKEAGNVLRYSYGSLVMYNSNKSGWMAQADAQMLEVNGQVYIEDSQTIVYNEENSYYTDDEGNVIVLYDPLVPGEPGVFFVGEFAWGESLYGWGEGYYSALFDFDGWYNDMENEDAYWTGHFKKINVRAREPEVLDATVDVDCSDVQAVTGTVRFTPDPEVYQYCVCVMDHAAYLSMLELLDNNEEYLQWFTTSYYASTMLGMQTFQGNVEMDLTQYYYLEEQSHYHVLVTAMGDAEGTTQSFSHIEFDTTEKSMAAPEVTVTAIPNPSGEEDPFEVWFNIKNTGSVEVASAMYAANYEREWAGALQQGMTYADITASGNSFTSAEVAQINTAEGYDVAFSTLDDMTTVLAVLAYNIEETPNDLNAQDCPAIASATSIPQPDAERVDSELFSALEGEWTMTADVYKNEYSYETYTWETVHMEDQTTKVTIYDGIEDYPETLPEDVYDIYLAAGLSREEATAYYEEFKMEAEAFNAKVRGQNRLLCLGFGYDDPDSYYGPVYTPTTPYELFCNAEYSSYDVASLFYDFGPKWYLQVDADGNVSVPVNSERMYPLQAWTDNNIYYLAGVGEDGYVSVGEGGENLYFPANVASDNNTVTVSPMTLTTTSGEGLFYPNGIYLSYGSAVVGGYTVDSEVTLTRGWTGVSAQAAASSSKAESLKLQPANGMYTVSPVPQHKSRTSFLTAKSYKKAEGLRIVTGEEFEQNLRTFAQERNSRR</sequence>
<proteinExistence type="predicted"/>
<keyword evidence="1" id="KW-0732">Signal</keyword>
<reference evidence="2" key="1">
    <citation type="submission" date="2020-10" db="EMBL/GenBank/DDBJ databases">
        <authorList>
            <person name="Gilroy R."/>
        </authorList>
    </citation>
    <scope>NUCLEOTIDE SEQUENCE</scope>
    <source>
        <strain evidence="2">F1-3629</strain>
    </source>
</reference>
<comment type="caution">
    <text evidence="2">The sequence shown here is derived from an EMBL/GenBank/DDBJ whole genome shotgun (WGS) entry which is preliminary data.</text>
</comment>
<accession>A0A940IG96</accession>
<feature type="chain" id="PRO_5036890653" description="Fibronectin type-III domain-containing protein" evidence="1">
    <location>
        <begin position="22"/>
        <end position="877"/>
    </location>
</feature>